<dbReference type="AlphaFoldDB" id="A0AA35V019"/>
<protein>
    <submittedName>
        <fullName evidence="1">Uncharacterized protein</fullName>
    </submittedName>
</protein>
<dbReference type="Proteomes" id="UP001177003">
    <property type="component" value="Chromosome 0"/>
</dbReference>
<reference evidence="1" key="1">
    <citation type="submission" date="2023-04" db="EMBL/GenBank/DDBJ databases">
        <authorList>
            <person name="Vijverberg K."/>
            <person name="Xiong W."/>
            <person name="Schranz E."/>
        </authorList>
    </citation>
    <scope>NUCLEOTIDE SEQUENCE</scope>
</reference>
<sequence>MLVGGGDDQEQNPKLNRLKVNVALSSRGKGKLIDGSDLEEEDENEKLRRKIHRDKIDENLRIVREADGKKGLLDEHKYEPIVMYLKRVSISYIQEVEKMDVEIAAVLRKKPIVLPKGALENFDKMKLDIIRKDGWCMAFQIREKSDVEFHRVCFSLADKHLYSTSCLKYNMELMNQCKANNSRDKKCFLNMINGYIHVCKTLRGIMLKLFVVKKRQQQ</sequence>
<dbReference type="EMBL" id="OX465086">
    <property type="protein sequence ID" value="CAI9262130.1"/>
    <property type="molecule type" value="Genomic_DNA"/>
</dbReference>
<organism evidence="1 2">
    <name type="scientific">Lactuca saligna</name>
    <name type="common">Willowleaf lettuce</name>
    <dbReference type="NCBI Taxonomy" id="75948"/>
    <lineage>
        <taxon>Eukaryota</taxon>
        <taxon>Viridiplantae</taxon>
        <taxon>Streptophyta</taxon>
        <taxon>Embryophyta</taxon>
        <taxon>Tracheophyta</taxon>
        <taxon>Spermatophyta</taxon>
        <taxon>Magnoliopsida</taxon>
        <taxon>eudicotyledons</taxon>
        <taxon>Gunneridae</taxon>
        <taxon>Pentapetalae</taxon>
        <taxon>asterids</taxon>
        <taxon>campanulids</taxon>
        <taxon>Asterales</taxon>
        <taxon>Asteraceae</taxon>
        <taxon>Cichorioideae</taxon>
        <taxon>Cichorieae</taxon>
        <taxon>Lactucinae</taxon>
        <taxon>Lactuca</taxon>
    </lineage>
</organism>
<keyword evidence="2" id="KW-1185">Reference proteome</keyword>
<accession>A0AA35V019</accession>
<evidence type="ECO:0000313" key="1">
    <source>
        <dbReference type="EMBL" id="CAI9262130.1"/>
    </source>
</evidence>
<gene>
    <name evidence="1" type="ORF">LSALG_LOCUS2883</name>
</gene>
<name>A0AA35V019_LACSI</name>
<proteinExistence type="predicted"/>
<evidence type="ECO:0000313" key="2">
    <source>
        <dbReference type="Proteomes" id="UP001177003"/>
    </source>
</evidence>